<sequence>MILIKILCVWIAAIEITLCFSPGVIMAIAKVHTAKAKAKASAINWKIKNAMGKSKNKYKSLGSKRYTREIDSKNNYPPHETQKIGEDGGSYEIYGTPYDYRGVAPSYDYRGRSAEENDDVPIFYQHFPSFHEKPGDIGFQFDGKSPNFEWSFDDSQTNLNFAMEKHKTRDSLPILGSTISNIDDNKLANEPAKEEQKTQNSEGDQKARFVHLPLKKPLVQPEYQDPYDYDPYKPEDKKDMVHYLDEQNKYFGLPKKEFDDIDYHEPEESGYDQDYTPNGPYGYTIPRHYPVPHPVKIIPHPYKTVAHPDKVSKLMDAKHDGMDNLVEILHEKGDLLFDMLRPLATHLDTEVLNKLEHLDNLKHLIETPKIPYVSPPLQPPDVHYYAPRSSSTNGTDPIVGWIIQVPTNVKRIRERSVASSSDDGYLNKLIDHGSEAFKALKRIGGGNEQIVALARFGDNVMEHLRSKIHKKQKRSVYMDDFLTDPSTKIDVSKILENLGTFTKRLFEHQDTPMLHVRNLVGSTKDTVLATMKIPNQNFITPSNYDIIDNDNKDDPEIVSRSFGEEPGTFWPQEMVANTFQQVGQVIRNSVKSGQEAINHVGEITNHAKKAIISAKKAPEVIMDSLNDPIPLISASEPVRINSRFGEDQVVGDAHNAKSKADGKFINIGHLLDAVGISKPSDSLNSIENDENTNKIYKKLDGMKFVEETTRKLKKLSEPWKVKCRSKREVYPYGYEGMVGVSFIPPGLTHPFMNMQNFGRREADDRLENDFESSFGDFDGPQMSDGREQFVQQPFM</sequence>
<feature type="region of interest" description="Disordered" evidence="1">
    <location>
        <begin position="773"/>
        <end position="795"/>
    </location>
</feature>
<gene>
    <name evidence="3" type="ORF">PHYEVI_LOCUS3519</name>
</gene>
<name>A0A9N9TN72_PHYSR</name>
<proteinExistence type="predicted"/>
<dbReference type="AlphaFoldDB" id="A0A9N9TN72"/>
<keyword evidence="2" id="KW-0812">Transmembrane</keyword>
<dbReference type="EMBL" id="OU900106">
    <property type="protein sequence ID" value="CAG9857108.1"/>
    <property type="molecule type" value="Genomic_DNA"/>
</dbReference>
<evidence type="ECO:0000313" key="4">
    <source>
        <dbReference type="Proteomes" id="UP001153712"/>
    </source>
</evidence>
<feature type="transmembrane region" description="Helical" evidence="2">
    <location>
        <begin position="7"/>
        <end position="29"/>
    </location>
</feature>
<dbReference type="Proteomes" id="UP001153712">
    <property type="component" value="Chromosome 13"/>
</dbReference>
<accession>A0A9N9TN72</accession>
<dbReference type="OrthoDB" id="6784809at2759"/>
<protein>
    <submittedName>
        <fullName evidence="3">Uncharacterized protein</fullName>
    </submittedName>
</protein>
<keyword evidence="2" id="KW-1133">Transmembrane helix</keyword>
<reference evidence="3" key="1">
    <citation type="submission" date="2022-01" db="EMBL/GenBank/DDBJ databases">
        <authorList>
            <person name="King R."/>
        </authorList>
    </citation>
    <scope>NUCLEOTIDE SEQUENCE</scope>
</reference>
<evidence type="ECO:0000256" key="2">
    <source>
        <dbReference type="SAM" id="Phobius"/>
    </source>
</evidence>
<evidence type="ECO:0000313" key="3">
    <source>
        <dbReference type="EMBL" id="CAG9857108.1"/>
    </source>
</evidence>
<keyword evidence="4" id="KW-1185">Reference proteome</keyword>
<organism evidence="3 4">
    <name type="scientific">Phyllotreta striolata</name>
    <name type="common">Striped flea beetle</name>
    <name type="synonym">Crioceris striolata</name>
    <dbReference type="NCBI Taxonomy" id="444603"/>
    <lineage>
        <taxon>Eukaryota</taxon>
        <taxon>Metazoa</taxon>
        <taxon>Ecdysozoa</taxon>
        <taxon>Arthropoda</taxon>
        <taxon>Hexapoda</taxon>
        <taxon>Insecta</taxon>
        <taxon>Pterygota</taxon>
        <taxon>Neoptera</taxon>
        <taxon>Endopterygota</taxon>
        <taxon>Coleoptera</taxon>
        <taxon>Polyphaga</taxon>
        <taxon>Cucujiformia</taxon>
        <taxon>Chrysomeloidea</taxon>
        <taxon>Chrysomelidae</taxon>
        <taxon>Galerucinae</taxon>
        <taxon>Alticini</taxon>
        <taxon>Phyllotreta</taxon>
    </lineage>
</organism>
<keyword evidence="2" id="KW-0472">Membrane</keyword>
<evidence type="ECO:0000256" key="1">
    <source>
        <dbReference type="SAM" id="MobiDB-lite"/>
    </source>
</evidence>